<feature type="domain" description="L-asparaginase N-terminal" evidence="3">
    <location>
        <begin position="6"/>
        <end position="192"/>
    </location>
</feature>
<dbReference type="Gene3D" id="3.40.50.40">
    <property type="match status" value="1"/>
</dbReference>
<dbReference type="Proteomes" id="UP000063429">
    <property type="component" value="Chromosome"/>
</dbReference>
<dbReference type="InterPro" id="IPR040919">
    <property type="entry name" value="Asparaginase_C"/>
</dbReference>
<dbReference type="Pfam" id="PF17763">
    <property type="entry name" value="Asparaginase_C"/>
    <property type="match status" value="1"/>
</dbReference>
<evidence type="ECO:0000259" key="3">
    <source>
        <dbReference type="Pfam" id="PF00710"/>
    </source>
</evidence>
<dbReference type="EMBL" id="CP011409">
    <property type="protein sequence ID" value="AKZ64038.1"/>
    <property type="molecule type" value="Genomic_DNA"/>
</dbReference>
<dbReference type="Pfam" id="PF00710">
    <property type="entry name" value="Asparaginase"/>
    <property type="match status" value="1"/>
</dbReference>
<proteinExistence type="inferred from homology"/>
<evidence type="ECO:0000256" key="1">
    <source>
        <dbReference type="ARBA" id="ARBA00010518"/>
    </source>
</evidence>
<dbReference type="PANTHER" id="PTHR11707">
    <property type="entry name" value="L-ASPARAGINASE"/>
    <property type="match status" value="1"/>
</dbReference>
<dbReference type="InterPro" id="IPR006034">
    <property type="entry name" value="Asparaginase/glutaminase-like"/>
</dbReference>
<reference evidence="6" key="1">
    <citation type="journal article" date="2015" name="Genome Announc.">
        <title>Complete Genome Sequence of Herbaspirillum hiltneri N3 (DSM 17495), Isolated from Surface-Sterilized Wheat Roots.</title>
        <authorList>
            <person name="Guizelini D."/>
            <person name="Saizaki P.M."/>
            <person name="Coimbra N.A."/>
            <person name="Weiss V.A."/>
            <person name="Faoro H."/>
            <person name="Sfeir M.Z."/>
            <person name="Baura V.A."/>
            <person name="Monteiro R.A."/>
            <person name="Chubatsu L.S."/>
            <person name="Souza E.M."/>
            <person name="Cruz L.M."/>
            <person name="Pedrosa F.O."/>
            <person name="Raittz R.T."/>
            <person name="Marchaukoski J.N."/>
            <person name="Steffens M.B."/>
        </authorList>
    </citation>
    <scope>NUCLEOTIDE SEQUENCE [LARGE SCALE GENOMIC DNA]</scope>
    <source>
        <strain evidence="6">N3</strain>
    </source>
</reference>
<name>A0ABM5V349_9BURK</name>
<accession>A0ABM5V349</accession>
<dbReference type="InterPro" id="IPR027474">
    <property type="entry name" value="L-asparaginase_N"/>
</dbReference>
<dbReference type="PROSITE" id="PS51732">
    <property type="entry name" value="ASN_GLN_ASE_3"/>
    <property type="match status" value="1"/>
</dbReference>
<dbReference type="PIRSF" id="PIRSF001220">
    <property type="entry name" value="L-ASNase_gatD"/>
    <property type="match status" value="1"/>
</dbReference>
<comment type="similarity">
    <text evidence="1">Belongs to the asparaginase 1 family.</text>
</comment>
<keyword evidence="2" id="KW-0378">Hydrolase</keyword>
<protein>
    <recommendedName>
        <fullName evidence="7">Asparaginase</fullName>
    </recommendedName>
</protein>
<dbReference type="SUPFAM" id="SSF53774">
    <property type="entry name" value="Glutaminase/Asparaginase"/>
    <property type="match status" value="1"/>
</dbReference>
<evidence type="ECO:0000256" key="2">
    <source>
        <dbReference type="ARBA" id="ARBA00022801"/>
    </source>
</evidence>
<dbReference type="InterPro" id="IPR004550">
    <property type="entry name" value="AsnASE_II"/>
</dbReference>
<dbReference type="InterPro" id="IPR027473">
    <property type="entry name" value="L-asparaginase_C"/>
</dbReference>
<dbReference type="Gene3D" id="3.40.50.1170">
    <property type="entry name" value="L-asparaginase, N-terminal domain"/>
    <property type="match status" value="1"/>
</dbReference>
<evidence type="ECO:0008006" key="7">
    <source>
        <dbReference type="Google" id="ProtNLM"/>
    </source>
</evidence>
<gene>
    <name evidence="5" type="ORF">F506_16440</name>
</gene>
<dbReference type="PRINTS" id="PR00139">
    <property type="entry name" value="ASNGLNASE"/>
</dbReference>
<keyword evidence="6" id="KW-1185">Reference proteome</keyword>
<dbReference type="SMART" id="SM00870">
    <property type="entry name" value="Asparaginase"/>
    <property type="match status" value="1"/>
</dbReference>
<organism evidence="5 6">
    <name type="scientific">Herbaspirillum hiltneri N3</name>
    <dbReference type="NCBI Taxonomy" id="1262470"/>
    <lineage>
        <taxon>Bacteria</taxon>
        <taxon>Pseudomonadati</taxon>
        <taxon>Pseudomonadota</taxon>
        <taxon>Betaproteobacteria</taxon>
        <taxon>Burkholderiales</taxon>
        <taxon>Oxalobacteraceae</taxon>
        <taxon>Herbaspirillum</taxon>
    </lineage>
</organism>
<dbReference type="PIRSF" id="PIRSF500176">
    <property type="entry name" value="L_ASNase"/>
    <property type="match status" value="1"/>
</dbReference>
<dbReference type="InterPro" id="IPR037152">
    <property type="entry name" value="L-asparaginase_N_sf"/>
</dbReference>
<feature type="domain" description="Asparaginase/glutaminase C-terminal" evidence="4">
    <location>
        <begin position="210"/>
        <end position="322"/>
    </location>
</feature>
<dbReference type="InterPro" id="IPR036152">
    <property type="entry name" value="Asp/glu_Ase-like_sf"/>
</dbReference>
<dbReference type="SFLD" id="SFLDS00057">
    <property type="entry name" value="Glutaminase/Asparaginase"/>
    <property type="match status" value="1"/>
</dbReference>
<evidence type="ECO:0000313" key="6">
    <source>
        <dbReference type="Proteomes" id="UP000063429"/>
    </source>
</evidence>
<sequence>MSHLPKIAIGSLGGTVSMTSSQPGEGISSRLTAGDLTAAVPGLGDIAQIQAASLLQLASGSLRFDNLLACLHWAEQQLAEGADGVVMTQGTDTMEETAFFFDLFWRHEQPLVITGAMRGPQQAGADGPGNLFAAVVAAAAPASRGRGVLVAMNDTLHAASRVRKTHTLATETFSSPVSGPSGVVVEKQALYFSPPRVRQPIPLPTSAGIRVALLESCLDADTGLLDAVLAAGYNGLVISAFGAGHIAAEWAVKLSELLPRMPVIVGSRTGAGGTATKTYDYPGSEMDLQRRGVVLAGWLCPRKARILLWALLGNGCAIHELKARIDAYGPMSTTTAAA</sequence>
<dbReference type="CDD" id="cd08964">
    <property type="entry name" value="L-asparaginase_II"/>
    <property type="match status" value="1"/>
</dbReference>
<dbReference type="PANTHER" id="PTHR11707:SF28">
    <property type="entry name" value="60 KDA LYSOPHOSPHOLIPASE"/>
    <property type="match status" value="1"/>
</dbReference>
<evidence type="ECO:0000313" key="5">
    <source>
        <dbReference type="EMBL" id="AKZ64038.1"/>
    </source>
</evidence>
<evidence type="ECO:0000259" key="4">
    <source>
        <dbReference type="Pfam" id="PF17763"/>
    </source>
</evidence>
<dbReference type="RefSeq" id="WP_053199185.1">
    <property type="nucleotide sequence ID" value="NZ_CP011409.1"/>
</dbReference>